<dbReference type="Gene3D" id="2.40.37.10">
    <property type="entry name" value="Lyase, Ornithine Decarboxylase, Chain A, domain 1"/>
    <property type="match status" value="1"/>
</dbReference>
<comment type="cofactor">
    <cofactor evidence="1 3">
        <name>pyridoxal 5'-phosphate</name>
        <dbReference type="ChEBI" id="CHEBI:597326"/>
    </cofactor>
</comment>
<keyword evidence="2 3" id="KW-0663">Pyridoxal phosphate</keyword>
<dbReference type="InterPro" id="IPR022644">
    <property type="entry name" value="De-COase2_N"/>
</dbReference>
<dbReference type="InterPro" id="IPR022657">
    <property type="entry name" value="De-COase2_CS"/>
</dbReference>
<organism evidence="6 7">
    <name type="scientific">Saccharibacillus brassicae</name>
    <dbReference type="NCBI Taxonomy" id="2583377"/>
    <lineage>
        <taxon>Bacteria</taxon>
        <taxon>Bacillati</taxon>
        <taxon>Bacillota</taxon>
        <taxon>Bacilli</taxon>
        <taxon>Bacillales</taxon>
        <taxon>Paenibacillaceae</taxon>
        <taxon>Saccharibacillus</taxon>
    </lineage>
</organism>
<evidence type="ECO:0000313" key="7">
    <source>
        <dbReference type="Proteomes" id="UP000316968"/>
    </source>
</evidence>
<dbReference type="PROSITE" id="PS00879">
    <property type="entry name" value="ODR_DC_2_2"/>
    <property type="match status" value="1"/>
</dbReference>
<dbReference type="Pfam" id="PF02784">
    <property type="entry name" value="Orn_Arg_deC_N"/>
    <property type="match status" value="1"/>
</dbReference>
<feature type="domain" description="Orn/DAP/Arg decarboxylase 2 N-terminal" evidence="5">
    <location>
        <begin position="57"/>
        <end position="303"/>
    </location>
</feature>
<keyword evidence="7" id="KW-1185">Reference proteome</keyword>
<feature type="compositionally biased region" description="Polar residues" evidence="4">
    <location>
        <begin position="16"/>
        <end position="29"/>
    </location>
</feature>
<dbReference type="AlphaFoldDB" id="A0A4Y6UVJ7"/>
<dbReference type="GO" id="GO:0008836">
    <property type="term" value="F:diaminopimelate decarboxylase activity"/>
    <property type="evidence" value="ECO:0007669"/>
    <property type="project" value="TreeGrafter"/>
</dbReference>
<name>A0A4Y6UVJ7_SACBS</name>
<dbReference type="InterPro" id="IPR000183">
    <property type="entry name" value="Orn/DAP/Arg_de-COase"/>
</dbReference>
<dbReference type="SUPFAM" id="SSF50621">
    <property type="entry name" value="Alanine racemase C-terminal domain-like"/>
    <property type="match status" value="1"/>
</dbReference>
<sequence length="429" mass="47731">METSDAQRREAESRNPEQTAARDSSAQQRSDARVRACVRELKRPGEPLCAYVRDLDRLAEHVGDLVRRLPARTELFYAIKANSEQEVLRALAPVVHGFEVASLGEVEKVREVSADIPILFGGPGKTEAELEGAIRHGVRLIHVESLHELRKLDDLAGRRGAAVSVLLRINLKGPLPQATLAMGGRPTQFGIDESLLPHVMEQLPKLTHIRVEGLHFHSLSNNLDAEQHVKLVDYYCRFAQEWAQRYGYPLRYLNAGGGIGVHYAQLERQFDGALFAGGLASVLEQALPPETTLLFECGRYLTASSGYYAAEVLDVKSNHGRNYVVVRGGTHHFRLPSSWQHSHPFEVLPIDEWPHAYGRPELPPNAPYTVVGQLCTPKDVLASDVSAAENVGVRVGDVLLFRYAGAYGWAISHHDFLSHPHPEHVYLRE</sequence>
<dbReference type="PRINTS" id="PR01182">
    <property type="entry name" value="ORNDCRBXLASE"/>
</dbReference>
<dbReference type="PANTHER" id="PTHR43727">
    <property type="entry name" value="DIAMINOPIMELATE DECARBOXYLASE"/>
    <property type="match status" value="1"/>
</dbReference>
<dbReference type="OrthoDB" id="9802241at2"/>
<dbReference type="EMBL" id="CP041217">
    <property type="protein sequence ID" value="QDH20035.1"/>
    <property type="molecule type" value="Genomic_DNA"/>
</dbReference>
<dbReference type="SUPFAM" id="SSF51419">
    <property type="entry name" value="PLP-binding barrel"/>
    <property type="match status" value="1"/>
</dbReference>
<dbReference type="InterPro" id="IPR002433">
    <property type="entry name" value="Orn_de-COase"/>
</dbReference>
<reference evidence="6 7" key="1">
    <citation type="submission" date="2019-06" db="EMBL/GenBank/DDBJ databases">
        <title>Saccharibacillus brassicae sp. nov., an endophytic bacterium isolated from Chinese cabbage seeds (Brassica pekinensis).</title>
        <authorList>
            <person name="Jiang L."/>
            <person name="Lee J."/>
            <person name="Kim S.W."/>
        </authorList>
    </citation>
    <scope>NUCLEOTIDE SEQUENCE [LARGE SCALE GENOMIC DNA]</scope>
    <source>
        <strain evidence="7">KCTC 43072 / ATSA2</strain>
    </source>
</reference>
<dbReference type="GO" id="GO:0009089">
    <property type="term" value="P:lysine biosynthetic process via diaminopimelate"/>
    <property type="evidence" value="ECO:0007669"/>
    <property type="project" value="TreeGrafter"/>
</dbReference>
<dbReference type="GO" id="GO:0006596">
    <property type="term" value="P:polyamine biosynthetic process"/>
    <property type="evidence" value="ECO:0007669"/>
    <property type="project" value="InterPro"/>
</dbReference>
<dbReference type="KEGG" id="saca:FFV09_03650"/>
<evidence type="ECO:0000256" key="4">
    <source>
        <dbReference type="SAM" id="MobiDB-lite"/>
    </source>
</evidence>
<dbReference type="Proteomes" id="UP000316968">
    <property type="component" value="Chromosome"/>
</dbReference>
<proteinExistence type="predicted"/>
<dbReference type="PRINTS" id="PR01179">
    <property type="entry name" value="ODADCRBXLASE"/>
</dbReference>
<gene>
    <name evidence="6" type="ORF">FFV09_03650</name>
</gene>
<evidence type="ECO:0000256" key="3">
    <source>
        <dbReference type="PIRSR" id="PIRSR600183-50"/>
    </source>
</evidence>
<feature type="region of interest" description="Disordered" evidence="4">
    <location>
        <begin position="1"/>
        <end position="31"/>
    </location>
</feature>
<feature type="modified residue" description="N6-(pyridoxal phosphate)lysine" evidence="3">
    <location>
        <position position="80"/>
    </location>
</feature>
<evidence type="ECO:0000256" key="1">
    <source>
        <dbReference type="ARBA" id="ARBA00001933"/>
    </source>
</evidence>
<dbReference type="Gene3D" id="3.20.20.10">
    <property type="entry name" value="Alanine racemase"/>
    <property type="match status" value="1"/>
</dbReference>
<feature type="active site" description="Proton donor" evidence="3">
    <location>
        <position position="375"/>
    </location>
</feature>
<dbReference type="InterPro" id="IPR029066">
    <property type="entry name" value="PLP-binding_barrel"/>
</dbReference>
<protein>
    <submittedName>
        <fullName evidence="6">Type III PLP-dependent enzyme</fullName>
    </submittedName>
</protein>
<dbReference type="PANTHER" id="PTHR43727:SF2">
    <property type="entry name" value="GROUP IV DECARBOXYLASE"/>
    <property type="match status" value="1"/>
</dbReference>
<dbReference type="RefSeq" id="WP_141446421.1">
    <property type="nucleotide sequence ID" value="NZ_CP041217.1"/>
</dbReference>
<evidence type="ECO:0000256" key="2">
    <source>
        <dbReference type="ARBA" id="ARBA00022898"/>
    </source>
</evidence>
<evidence type="ECO:0000313" key="6">
    <source>
        <dbReference type="EMBL" id="QDH20035.1"/>
    </source>
</evidence>
<feature type="compositionally biased region" description="Basic and acidic residues" evidence="4">
    <location>
        <begin position="1"/>
        <end position="15"/>
    </location>
</feature>
<accession>A0A4Y6UVJ7</accession>
<dbReference type="InterPro" id="IPR009006">
    <property type="entry name" value="Ala_racemase/Decarboxylase_C"/>
</dbReference>
<evidence type="ECO:0000259" key="5">
    <source>
        <dbReference type="Pfam" id="PF02784"/>
    </source>
</evidence>
<dbReference type="CDD" id="cd06843">
    <property type="entry name" value="PLPDE_III_PvsE_like"/>
    <property type="match status" value="1"/>
</dbReference>